<gene>
    <name evidence="1" type="ORF">A0H81_04953</name>
</gene>
<organism evidence="1 2">
    <name type="scientific">Grifola frondosa</name>
    <name type="common">Maitake</name>
    <name type="synonym">Polyporus frondosus</name>
    <dbReference type="NCBI Taxonomy" id="5627"/>
    <lineage>
        <taxon>Eukaryota</taxon>
        <taxon>Fungi</taxon>
        <taxon>Dikarya</taxon>
        <taxon>Basidiomycota</taxon>
        <taxon>Agaricomycotina</taxon>
        <taxon>Agaricomycetes</taxon>
        <taxon>Polyporales</taxon>
        <taxon>Grifolaceae</taxon>
        <taxon>Grifola</taxon>
    </lineage>
</organism>
<dbReference type="AlphaFoldDB" id="A0A1C7MGR0"/>
<comment type="caution">
    <text evidence="1">The sequence shown here is derived from an EMBL/GenBank/DDBJ whole genome shotgun (WGS) entry which is preliminary data.</text>
</comment>
<accession>A0A1C7MGR0</accession>
<evidence type="ECO:0000313" key="1">
    <source>
        <dbReference type="EMBL" id="OBZ75817.1"/>
    </source>
</evidence>
<dbReference type="Proteomes" id="UP000092993">
    <property type="component" value="Unassembled WGS sequence"/>
</dbReference>
<reference evidence="1 2" key="1">
    <citation type="submission" date="2016-03" db="EMBL/GenBank/DDBJ databases">
        <title>Whole genome sequencing of Grifola frondosa 9006-11.</title>
        <authorList>
            <person name="Min B."/>
            <person name="Park H."/>
            <person name="Kim J.-G."/>
            <person name="Cho H."/>
            <person name="Oh Y.-L."/>
            <person name="Kong W.-S."/>
            <person name="Choi I.-G."/>
        </authorList>
    </citation>
    <scope>NUCLEOTIDE SEQUENCE [LARGE SCALE GENOMIC DNA]</scope>
    <source>
        <strain evidence="1 2">9006-11</strain>
    </source>
</reference>
<proteinExistence type="predicted"/>
<evidence type="ECO:0000313" key="2">
    <source>
        <dbReference type="Proteomes" id="UP000092993"/>
    </source>
</evidence>
<sequence>MELTFSQSSPNTTVLSDSQGLPRYRVCSSLEWKQAPTTTIYRVTLHGDATPPYDDRDEEWLEELVKIYWHLMGSARIIYNRQLVNISQLVHTEGLFGRRASASLPHLSAI</sequence>
<name>A0A1C7MGR0_GRIFR</name>
<protein>
    <submittedName>
        <fullName evidence="1">Uncharacterized protein</fullName>
    </submittedName>
</protein>
<keyword evidence="2" id="KW-1185">Reference proteome</keyword>
<dbReference type="EMBL" id="LUGG01000004">
    <property type="protein sequence ID" value="OBZ75817.1"/>
    <property type="molecule type" value="Genomic_DNA"/>
</dbReference>